<evidence type="ECO:0000256" key="1">
    <source>
        <dbReference type="ARBA" id="ARBA00022553"/>
    </source>
</evidence>
<dbReference type="InterPro" id="IPR011006">
    <property type="entry name" value="CheY-like_superfamily"/>
</dbReference>
<dbReference type="PANTHER" id="PTHR44591:SF3">
    <property type="entry name" value="RESPONSE REGULATORY DOMAIN-CONTAINING PROTEIN"/>
    <property type="match status" value="1"/>
</dbReference>
<dbReference type="InterPro" id="IPR050595">
    <property type="entry name" value="Bact_response_regulator"/>
</dbReference>
<feature type="domain" description="Response regulatory" evidence="3">
    <location>
        <begin position="2"/>
        <end position="118"/>
    </location>
</feature>
<reference evidence="4 5" key="1">
    <citation type="journal article" date="2020" name="Microorganisms">
        <title>Osmotic Adaptation and Compatible Solute Biosynthesis of Phototrophic Bacteria as Revealed from Genome Analyses.</title>
        <authorList>
            <person name="Imhoff J.F."/>
            <person name="Rahn T."/>
            <person name="Kunzel S."/>
            <person name="Keller A."/>
            <person name="Neulinger S.C."/>
        </authorList>
    </citation>
    <scope>NUCLEOTIDE SEQUENCE [LARGE SCALE GENOMIC DNA]</scope>
    <source>
        <strain evidence="4 5">DSM 6210</strain>
    </source>
</reference>
<dbReference type="Pfam" id="PF00072">
    <property type="entry name" value="Response_reg"/>
    <property type="match status" value="1"/>
</dbReference>
<dbReference type="RefSeq" id="WP_200241094.1">
    <property type="nucleotide sequence ID" value="NZ_NRRV01000068.1"/>
</dbReference>
<dbReference type="CDD" id="cd00156">
    <property type="entry name" value="REC"/>
    <property type="match status" value="1"/>
</dbReference>
<evidence type="ECO:0000259" key="3">
    <source>
        <dbReference type="PROSITE" id="PS50110"/>
    </source>
</evidence>
<evidence type="ECO:0000313" key="4">
    <source>
        <dbReference type="EMBL" id="MBK1633103.1"/>
    </source>
</evidence>
<gene>
    <name evidence="4" type="ORF">CKO31_20580</name>
</gene>
<feature type="modified residue" description="4-aspartylphosphate" evidence="2">
    <location>
        <position position="51"/>
    </location>
</feature>
<dbReference type="SMART" id="SM00448">
    <property type="entry name" value="REC"/>
    <property type="match status" value="1"/>
</dbReference>
<dbReference type="Gene3D" id="3.40.50.2300">
    <property type="match status" value="1"/>
</dbReference>
<name>A0ABS1CN29_9GAMM</name>
<protein>
    <recommendedName>
        <fullName evidence="3">Response regulatory domain-containing protein</fullName>
    </recommendedName>
</protein>
<evidence type="ECO:0000313" key="5">
    <source>
        <dbReference type="Proteomes" id="UP000748752"/>
    </source>
</evidence>
<keyword evidence="5" id="KW-1185">Reference proteome</keyword>
<evidence type="ECO:0000256" key="2">
    <source>
        <dbReference type="PROSITE-ProRule" id="PRU00169"/>
    </source>
</evidence>
<comment type="caution">
    <text evidence="4">The sequence shown here is derived from an EMBL/GenBank/DDBJ whole genome shotgun (WGS) entry which is preliminary data.</text>
</comment>
<proteinExistence type="predicted"/>
<dbReference type="SUPFAM" id="SSF52172">
    <property type="entry name" value="CheY-like"/>
    <property type="match status" value="1"/>
</dbReference>
<keyword evidence="1 2" id="KW-0597">Phosphoprotein</keyword>
<accession>A0ABS1CN29</accession>
<dbReference type="InterPro" id="IPR001789">
    <property type="entry name" value="Sig_transdc_resp-reg_receiver"/>
</dbReference>
<dbReference type="PANTHER" id="PTHR44591">
    <property type="entry name" value="STRESS RESPONSE REGULATOR PROTEIN 1"/>
    <property type="match status" value="1"/>
</dbReference>
<dbReference type="EMBL" id="NRRV01000068">
    <property type="protein sequence ID" value="MBK1633103.1"/>
    <property type="molecule type" value="Genomic_DNA"/>
</dbReference>
<dbReference type="Proteomes" id="UP000748752">
    <property type="component" value="Unassembled WGS sequence"/>
</dbReference>
<dbReference type="PROSITE" id="PS50110">
    <property type="entry name" value="RESPONSE_REGULATORY"/>
    <property type="match status" value="1"/>
</dbReference>
<organism evidence="4 5">
    <name type="scientific">Thiohalocapsa halophila</name>
    <dbReference type="NCBI Taxonomy" id="69359"/>
    <lineage>
        <taxon>Bacteria</taxon>
        <taxon>Pseudomonadati</taxon>
        <taxon>Pseudomonadota</taxon>
        <taxon>Gammaproteobacteria</taxon>
        <taxon>Chromatiales</taxon>
        <taxon>Chromatiaceae</taxon>
        <taxon>Thiohalocapsa</taxon>
    </lineage>
</organism>
<sequence>MRILIAEDNHILATILADHLAARGHEVVPAFDGHLASIFCRQREFDAIVIDLVMPDVNGVDVLEALHEEHRMPPAIVITGFPELLDEVAQRLAAIGVETVLYKPFSFSEIDDALTRLH</sequence>